<protein>
    <submittedName>
        <fullName evidence="1">Uncharacterized protein</fullName>
    </submittedName>
</protein>
<dbReference type="EMBL" id="UOEU01000153">
    <property type="protein sequence ID" value="VAW31076.1"/>
    <property type="molecule type" value="Genomic_DNA"/>
</dbReference>
<feature type="non-terminal residue" evidence="1">
    <location>
        <position position="24"/>
    </location>
</feature>
<accession>A0A3B0VG99</accession>
<gene>
    <name evidence="1" type="ORF">MNBD_CHLOROFLEXI01-1194</name>
</gene>
<dbReference type="AlphaFoldDB" id="A0A3B0VG99"/>
<reference evidence="1" key="1">
    <citation type="submission" date="2018-06" db="EMBL/GenBank/DDBJ databases">
        <authorList>
            <person name="Zhirakovskaya E."/>
        </authorList>
    </citation>
    <scope>NUCLEOTIDE SEQUENCE</scope>
</reference>
<sequence>MNEFETIVIGNGLFGSAATHYLSD</sequence>
<proteinExistence type="predicted"/>
<organism evidence="1">
    <name type="scientific">hydrothermal vent metagenome</name>
    <dbReference type="NCBI Taxonomy" id="652676"/>
    <lineage>
        <taxon>unclassified sequences</taxon>
        <taxon>metagenomes</taxon>
        <taxon>ecological metagenomes</taxon>
    </lineage>
</organism>
<name>A0A3B0VG99_9ZZZZ</name>
<evidence type="ECO:0000313" key="1">
    <source>
        <dbReference type="EMBL" id="VAW31076.1"/>
    </source>
</evidence>